<accession>A0A0B7FZ11</accession>
<proteinExistence type="predicted"/>
<protein>
    <submittedName>
        <fullName evidence="2">Uncharacterized protein</fullName>
    </submittedName>
</protein>
<feature type="compositionally biased region" description="Basic and acidic residues" evidence="1">
    <location>
        <begin position="1"/>
        <end position="25"/>
    </location>
</feature>
<evidence type="ECO:0000256" key="1">
    <source>
        <dbReference type="SAM" id="MobiDB-lite"/>
    </source>
</evidence>
<feature type="region of interest" description="Disordered" evidence="1">
    <location>
        <begin position="1"/>
        <end position="32"/>
    </location>
</feature>
<dbReference type="Proteomes" id="UP000059188">
    <property type="component" value="Unassembled WGS sequence"/>
</dbReference>
<keyword evidence="3" id="KW-1185">Reference proteome</keyword>
<sequence length="84" mass="10001">MARIRQEPNYARRDRVASRCGEHRGAQATTHEANRVWYGRATRTYGCWLLVHERFDCHPSIPGTLRPRPPKHSERNRTRRCCWT</sequence>
<organism evidence="2 3">
    <name type="scientific">Thanatephorus cucumeris (strain AG1-IB / isolate 7/3/14)</name>
    <name type="common">Lettuce bottom rot fungus</name>
    <name type="synonym">Rhizoctonia solani</name>
    <dbReference type="NCBI Taxonomy" id="1108050"/>
    <lineage>
        <taxon>Eukaryota</taxon>
        <taxon>Fungi</taxon>
        <taxon>Dikarya</taxon>
        <taxon>Basidiomycota</taxon>
        <taxon>Agaricomycotina</taxon>
        <taxon>Agaricomycetes</taxon>
        <taxon>Cantharellales</taxon>
        <taxon>Ceratobasidiaceae</taxon>
        <taxon>Rhizoctonia</taxon>
        <taxon>Rhizoctonia solani AG-1</taxon>
    </lineage>
</organism>
<gene>
    <name evidence="2" type="ORF">RSOLAG1IB_10076</name>
</gene>
<name>A0A0B7FZ11_THACB</name>
<evidence type="ECO:0000313" key="2">
    <source>
        <dbReference type="EMBL" id="CEL61503.1"/>
    </source>
</evidence>
<dbReference type="EMBL" id="LN679157">
    <property type="protein sequence ID" value="CEL61503.1"/>
    <property type="molecule type" value="Genomic_DNA"/>
</dbReference>
<evidence type="ECO:0000313" key="3">
    <source>
        <dbReference type="Proteomes" id="UP000059188"/>
    </source>
</evidence>
<feature type="region of interest" description="Disordered" evidence="1">
    <location>
        <begin position="61"/>
        <end position="84"/>
    </location>
</feature>
<reference evidence="2 3" key="1">
    <citation type="submission" date="2014-11" db="EMBL/GenBank/DDBJ databases">
        <authorList>
            <person name="Wibberg Daniel"/>
        </authorList>
    </citation>
    <scope>NUCLEOTIDE SEQUENCE [LARGE SCALE GENOMIC DNA]</scope>
    <source>
        <strain evidence="2">Rhizoctonia solani AG1-IB 7/3/14</strain>
    </source>
</reference>
<dbReference type="AlphaFoldDB" id="A0A0B7FZ11"/>